<feature type="active site" description="Proton acceptor; for ring-opening step" evidence="4">
    <location>
        <position position="137"/>
    </location>
</feature>
<dbReference type="InterPro" id="IPR006148">
    <property type="entry name" value="Glc/Gal-6P_isomerase"/>
</dbReference>
<name>A0A1L4FRJ8_9BACT</name>
<dbReference type="KEGG" id="mpul:BLA55_00845"/>
<dbReference type="SUPFAM" id="SSF100950">
    <property type="entry name" value="NagB/RpiA/CoA transferase-like"/>
    <property type="match status" value="1"/>
</dbReference>
<feature type="domain" description="Glucosamine/galactosamine-6-phosphate isomerase" evidence="5">
    <location>
        <begin position="17"/>
        <end position="225"/>
    </location>
</feature>
<feature type="active site" description="For ring-opening step" evidence="4">
    <location>
        <position position="142"/>
    </location>
</feature>
<dbReference type="GO" id="GO:0006046">
    <property type="term" value="P:N-acetylglucosamine catabolic process"/>
    <property type="evidence" value="ECO:0007669"/>
    <property type="project" value="UniProtKB-UniRule"/>
</dbReference>
<keyword evidence="3 4" id="KW-0119">Carbohydrate metabolism</keyword>
<dbReference type="GO" id="GO:0042802">
    <property type="term" value="F:identical protein binding"/>
    <property type="evidence" value="ECO:0007669"/>
    <property type="project" value="TreeGrafter"/>
</dbReference>
<organism evidence="6 7">
    <name type="scientific">Mycoplasmopsis pullorum</name>
    <dbReference type="NCBI Taxonomy" id="48003"/>
    <lineage>
        <taxon>Bacteria</taxon>
        <taxon>Bacillati</taxon>
        <taxon>Mycoplasmatota</taxon>
        <taxon>Mycoplasmoidales</taxon>
        <taxon>Metamycoplasmataceae</taxon>
        <taxon>Mycoplasmopsis</taxon>
    </lineage>
</organism>
<dbReference type="InterPro" id="IPR004547">
    <property type="entry name" value="Glucosamine6P_isomerase"/>
</dbReference>
<evidence type="ECO:0000256" key="2">
    <source>
        <dbReference type="ARBA" id="ARBA00022801"/>
    </source>
</evidence>
<feature type="active site" description="For ring-opening step" evidence="4">
    <location>
        <position position="135"/>
    </location>
</feature>
<comment type="similarity">
    <text evidence="4">Belongs to the glucosamine/galactosamine-6-phosphate isomerase family. NagB subfamily.</text>
</comment>
<dbReference type="OrthoDB" id="9791139at2"/>
<evidence type="ECO:0000256" key="4">
    <source>
        <dbReference type="HAMAP-Rule" id="MF_01241"/>
    </source>
</evidence>
<dbReference type="Gene3D" id="3.40.50.1360">
    <property type="match status" value="1"/>
</dbReference>
<dbReference type="PANTHER" id="PTHR11280">
    <property type="entry name" value="GLUCOSAMINE-6-PHOSPHATE ISOMERASE"/>
    <property type="match status" value="1"/>
</dbReference>
<protein>
    <recommendedName>
        <fullName evidence="4">Glucosamine-6-phosphate deaminase</fullName>
        <ecNumber evidence="4">3.5.99.6</ecNumber>
    </recommendedName>
    <alternativeName>
        <fullName evidence="4">GlcN6P deaminase</fullName>
        <shortName evidence="4">GNPDA</shortName>
    </alternativeName>
    <alternativeName>
        <fullName evidence="4">Glucosamine-6-phosphate isomerase</fullName>
    </alternativeName>
</protein>
<comment type="function">
    <text evidence="4">Catalyzes the reversible isomerization-deamination of glucosamine 6-phosphate (GlcN6P) to form fructose 6-phosphate (Fru6P) and ammonium ion.</text>
</comment>
<dbReference type="Pfam" id="PF01182">
    <property type="entry name" value="Glucosamine_iso"/>
    <property type="match status" value="1"/>
</dbReference>
<feature type="active site" description="Proton acceptor; for enolization step" evidence="4">
    <location>
        <position position="67"/>
    </location>
</feature>
<comment type="pathway">
    <text evidence="4">Amino-sugar metabolism; N-acetylneuraminate degradation; D-fructose 6-phosphate from N-acetylneuraminate: step 5/5.</text>
</comment>
<dbReference type="GO" id="GO:0004342">
    <property type="term" value="F:glucosamine-6-phosphate deaminase activity"/>
    <property type="evidence" value="ECO:0007669"/>
    <property type="project" value="UniProtKB-UniRule"/>
</dbReference>
<evidence type="ECO:0000313" key="6">
    <source>
        <dbReference type="EMBL" id="APJ38233.1"/>
    </source>
</evidence>
<evidence type="ECO:0000313" key="7">
    <source>
        <dbReference type="Proteomes" id="UP000184322"/>
    </source>
</evidence>
<dbReference type="RefSeq" id="WP_073372237.1">
    <property type="nucleotide sequence ID" value="NZ_CP017813.1"/>
</dbReference>
<reference evidence="7" key="1">
    <citation type="submission" date="2016-10" db="EMBL/GenBank/DDBJ databases">
        <authorList>
            <person name="Beylefeld A."/>
            <person name="Abolnik C."/>
        </authorList>
    </citation>
    <scope>NUCLEOTIDE SEQUENCE [LARGE SCALE GENOMIC DNA]</scope>
    <source>
        <strain evidence="7">B359_6</strain>
    </source>
</reference>
<accession>A0A1L4FRJ8</accession>
<gene>
    <name evidence="4" type="primary">nagB</name>
    <name evidence="6" type="ORF">BLA55_00845</name>
</gene>
<evidence type="ECO:0000256" key="1">
    <source>
        <dbReference type="ARBA" id="ARBA00000644"/>
    </source>
</evidence>
<dbReference type="EMBL" id="CP017813">
    <property type="protein sequence ID" value="APJ38233.1"/>
    <property type="molecule type" value="Genomic_DNA"/>
</dbReference>
<keyword evidence="2 4" id="KW-0378">Hydrolase</keyword>
<dbReference type="NCBIfam" id="TIGR00502">
    <property type="entry name" value="nagB"/>
    <property type="match status" value="1"/>
</dbReference>
<dbReference type="InterPro" id="IPR037171">
    <property type="entry name" value="NagB/RpiA_transferase-like"/>
</dbReference>
<dbReference type="GO" id="GO:0019262">
    <property type="term" value="P:N-acetylneuraminate catabolic process"/>
    <property type="evidence" value="ECO:0007669"/>
    <property type="project" value="UniProtKB-UniRule"/>
</dbReference>
<dbReference type="STRING" id="48003.BLA55_00845"/>
<evidence type="ECO:0000256" key="3">
    <source>
        <dbReference type="ARBA" id="ARBA00023277"/>
    </source>
</evidence>
<dbReference type="UniPathway" id="UPA00629">
    <property type="reaction ID" value="UER00684"/>
</dbReference>
<keyword evidence="7" id="KW-1185">Reference proteome</keyword>
<dbReference type="GO" id="GO:0005975">
    <property type="term" value="P:carbohydrate metabolic process"/>
    <property type="evidence" value="ECO:0007669"/>
    <property type="project" value="InterPro"/>
</dbReference>
<dbReference type="EC" id="3.5.99.6" evidence="4"/>
<dbReference type="CDD" id="cd01399">
    <property type="entry name" value="GlcN6P_deaminase"/>
    <property type="match status" value="1"/>
</dbReference>
<comment type="caution">
    <text evidence="4">Lacks conserved residue(s) required for the propagation of feature annotation.</text>
</comment>
<dbReference type="PANTHER" id="PTHR11280:SF5">
    <property type="entry name" value="GLUCOSAMINE-6-PHOSPHATE ISOMERASE"/>
    <property type="match status" value="1"/>
</dbReference>
<sequence>MNLKVVKNYDEMSKIGAEIFANEINQKNKINICFATGSTPVGMYSELIKMYQKNEVSFKNVTSFNLDEYVGLDVTNKCSYHYFMDQNLFNYIDINRANINFPDGNGDLAKNASDYEKTIKEKGGIDLMVLGIGVNAHIAFNEPGSQINDRTREVELTASTINSNKIYFDNENDVPKTAISMGIGTILEAKKIILLASGISKAEAILNTIKGPITPDVPASFLQTHPDVTLIIDEAAASKL</sequence>
<dbReference type="FunFam" id="3.40.50.1360:FF:000003">
    <property type="entry name" value="Glucosamine-6-phosphate deaminase"/>
    <property type="match status" value="1"/>
</dbReference>
<proteinExistence type="inferred from homology"/>
<dbReference type="GO" id="GO:0006043">
    <property type="term" value="P:glucosamine catabolic process"/>
    <property type="evidence" value="ECO:0007669"/>
    <property type="project" value="TreeGrafter"/>
</dbReference>
<dbReference type="HAMAP" id="MF_01241">
    <property type="entry name" value="GlcN6P_deamin"/>
    <property type="match status" value="1"/>
</dbReference>
<dbReference type="Proteomes" id="UP000184322">
    <property type="component" value="Chromosome"/>
</dbReference>
<evidence type="ECO:0000259" key="5">
    <source>
        <dbReference type="Pfam" id="PF01182"/>
    </source>
</evidence>
<dbReference type="AlphaFoldDB" id="A0A1L4FRJ8"/>
<comment type="catalytic activity">
    <reaction evidence="1 4">
        <text>alpha-D-glucosamine 6-phosphate + H2O = beta-D-fructose 6-phosphate + NH4(+)</text>
        <dbReference type="Rhea" id="RHEA:12172"/>
        <dbReference type="ChEBI" id="CHEBI:15377"/>
        <dbReference type="ChEBI" id="CHEBI:28938"/>
        <dbReference type="ChEBI" id="CHEBI:57634"/>
        <dbReference type="ChEBI" id="CHEBI:75989"/>
        <dbReference type="EC" id="3.5.99.6"/>
    </reaction>
</comment>
<dbReference type="GO" id="GO:0005737">
    <property type="term" value="C:cytoplasm"/>
    <property type="evidence" value="ECO:0007669"/>
    <property type="project" value="TreeGrafter"/>
</dbReference>